<keyword evidence="8" id="KW-1185">Reference proteome</keyword>
<dbReference type="CDD" id="cd03357">
    <property type="entry name" value="LbH_MAT_GAT"/>
    <property type="match status" value="1"/>
</dbReference>
<protein>
    <recommendedName>
        <fullName evidence="5">Acetyltransferase</fullName>
        <ecNumber evidence="5">2.3.1.-</ecNumber>
    </recommendedName>
</protein>
<dbReference type="Gene3D" id="2.160.10.10">
    <property type="entry name" value="Hexapeptide repeat proteins"/>
    <property type="match status" value="1"/>
</dbReference>
<evidence type="ECO:0000313" key="8">
    <source>
        <dbReference type="Proteomes" id="UP000006755"/>
    </source>
</evidence>
<sequence>MTEQEKMLSGEYYDPSDAELVALRLKARLLTEKLNQTSVSEADERAAIIKTLFGATGSRIQVESTFQCDYGKNIFVGDNFFANFGCVILDVAAVRIGDNCFIAPQVGIYTASHPIDPVERVSGLEFGKPVTIGHNCWIGGHATINPGVTLGDNVVVASGAVVTKSFGDNLVIGGNPATVLKKI</sequence>
<dbReference type="PANTHER" id="PTHR43017">
    <property type="entry name" value="GALACTOSIDE O-ACETYLTRANSFERASE"/>
    <property type="match status" value="1"/>
</dbReference>
<evidence type="ECO:0000256" key="2">
    <source>
        <dbReference type="ARBA" id="ARBA00022679"/>
    </source>
</evidence>
<accession>K2JTG2</accession>
<dbReference type="STRING" id="745411.B3C1_00090"/>
<dbReference type="Proteomes" id="UP000006755">
    <property type="component" value="Unassembled WGS sequence"/>
</dbReference>
<dbReference type="SUPFAM" id="SSF51161">
    <property type="entry name" value="Trimeric LpxA-like enzymes"/>
    <property type="match status" value="1"/>
</dbReference>
<dbReference type="eggNOG" id="COG0110">
    <property type="taxonomic scope" value="Bacteria"/>
</dbReference>
<keyword evidence="4 5" id="KW-0012">Acyltransferase</keyword>
<dbReference type="OrthoDB" id="9815592at2"/>
<reference evidence="7 8" key="1">
    <citation type="journal article" date="2012" name="J. Bacteriol.">
        <title>Genome Sequence of Gallaecimonas xiamenensis Type Strain 3-C-1.</title>
        <authorList>
            <person name="Lai Q."/>
            <person name="Wang L."/>
            <person name="Wang W."/>
            <person name="Shao Z."/>
        </authorList>
    </citation>
    <scope>NUCLEOTIDE SEQUENCE [LARGE SCALE GENOMIC DNA]</scope>
    <source>
        <strain evidence="7 8">3-C-1</strain>
    </source>
</reference>
<dbReference type="AlphaFoldDB" id="K2JTG2"/>
<dbReference type="Pfam" id="PF12464">
    <property type="entry name" value="Mac"/>
    <property type="match status" value="1"/>
</dbReference>
<feature type="domain" description="Maltose/galactoside acetyltransferase" evidence="6">
    <location>
        <begin position="4"/>
        <end position="58"/>
    </location>
</feature>
<dbReference type="InterPro" id="IPR024688">
    <property type="entry name" value="Mac_dom"/>
</dbReference>
<comment type="caution">
    <text evidence="7">The sequence shown here is derived from an EMBL/GenBank/DDBJ whole genome shotgun (WGS) entry which is preliminary data.</text>
</comment>
<name>K2JTG2_9GAMM</name>
<dbReference type="InterPro" id="IPR039369">
    <property type="entry name" value="LacA-like"/>
</dbReference>
<dbReference type="Pfam" id="PF14602">
    <property type="entry name" value="Hexapep_2"/>
    <property type="match status" value="1"/>
</dbReference>
<evidence type="ECO:0000256" key="4">
    <source>
        <dbReference type="ARBA" id="ARBA00023315"/>
    </source>
</evidence>
<dbReference type="InterPro" id="IPR001451">
    <property type="entry name" value="Hexapep"/>
</dbReference>
<dbReference type="GO" id="GO:0008870">
    <property type="term" value="F:galactoside O-acetyltransferase activity"/>
    <property type="evidence" value="ECO:0007669"/>
    <property type="project" value="TreeGrafter"/>
</dbReference>
<evidence type="ECO:0000313" key="7">
    <source>
        <dbReference type="EMBL" id="EKE77812.1"/>
    </source>
</evidence>
<evidence type="ECO:0000256" key="3">
    <source>
        <dbReference type="ARBA" id="ARBA00022737"/>
    </source>
</evidence>
<dbReference type="SMART" id="SM01266">
    <property type="entry name" value="Mac"/>
    <property type="match status" value="1"/>
</dbReference>
<dbReference type="EMBL" id="AMRI01000001">
    <property type="protein sequence ID" value="EKE77812.1"/>
    <property type="molecule type" value="Genomic_DNA"/>
</dbReference>
<gene>
    <name evidence="7" type="ORF">B3C1_00090</name>
</gene>
<comment type="similarity">
    <text evidence="1 5">Belongs to the transferase hexapeptide repeat family.</text>
</comment>
<evidence type="ECO:0000256" key="5">
    <source>
        <dbReference type="RuleBase" id="RU367021"/>
    </source>
</evidence>
<dbReference type="FunFam" id="2.160.10.10:FF:000008">
    <property type="entry name" value="Maltose O-acetyltransferase"/>
    <property type="match status" value="1"/>
</dbReference>
<dbReference type="PANTHER" id="PTHR43017:SF1">
    <property type="entry name" value="ACETYLTRANSFERASE YJL218W-RELATED"/>
    <property type="match status" value="1"/>
</dbReference>
<dbReference type="RefSeq" id="WP_008482070.1">
    <property type="nucleotide sequence ID" value="NZ_AMRI01000001.1"/>
</dbReference>
<keyword evidence="3" id="KW-0677">Repeat</keyword>
<dbReference type="EC" id="2.3.1.-" evidence="5"/>
<evidence type="ECO:0000259" key="6">
    <source>
        <dbReference type="SMART" id="SM01266"/>
    </source>
</evidence>
<dbReference type="PATRIC" id="fig|745411.4.peg.7"/>
<dbReference type="InterPro" id="IPR011004">
    <property type="entry name" value="Trimer_LpxA-like_sf"/>
</dbReference>
<evidence type="ECO:0000256" key="1">
    <source>
        <dbReference type="ARBA" id="ARBA00007274"/>
    </source>
</evidence>
<keyword evidence="2 5" id="KW-0808">Transferase</keyword>
<organism evidence="7 8">
    <name type="scientific">Gallaecimonas xiamenensis 3-C-1</name>
    <dbReference type="NCBI Taxonomy" id="745411"/>
    <lineage>
        <taxon>Bacteria</taxon>
        <taxon>Pseudomonadati</taxon>
        <taxon>Pseudomonadota</taxon>
        <taxon>Gammaproteobacteria</taxon>
        <taxon>Enterobacterales</taxon>
        <taxon>Gallaecimonadaceae</taxon>
        <taxon>Gallaecimonas</taxon>
    </lineage>
</organism>
<proteinExistence type="inferred from homology"/>